<dbReference type="AlphaFoldDB" id="A0A178JB33"/>
<name>A0A178JB33_9VIBR</name>
<evidence type="ECO:0000313" key="1">
    <source>
        <dbReference type="EMBL" id="OAM98787.1"/>
    </source>
</evidence>
<dbReference type="GeneID" id="78076948"/>
<protein>
    <submittedName>
        <fullName evidence="1">Uncharacterized protein</fullName>
    </submittedName>
</protein>
<reference evidence="1 2" key="1">
    <citation type="submission" date="2016-03" db="EMBL/GenBank/DDBJ databases">
        <title>Draft genome sequence of the Vibrio tubiashii subs. europaeus.</title>
        <authorList>
            <person name="Spinard E."/>
            <person name="Dubert J."/>
            <person name="Nelson D.R."/>
            <person name="Barja J.L."/>
        </authorList>
    </citation>
    <scope>NUCLEOTIDE SEQUENCE [LARGE SCALE GENOMIC DNA]</scope>
    <source>
        <strain evidence="2">PP-638</strain>
    </source>
</reference>
<gene>
    <name evidence="1" type="ORF">AZ468_14620</name>
</gene>
<dbReference type="Proteomes" id="UP000094761">
    <property type="component" value="Unassembled WGS sequence"/>
</dbReference>
<proteinExistence type="predicted"/>
<dbReference type="RefSeq" id="WP_069668026.1">
    <property type="nucleotide sequence ID" value="NZ_JAPFIM010000022.1"/>
</dbReference>
<accession>A0A178JB33</accession>
<dbReference type="OrthoDB" id="5879855at2"/>
<comment type="caution">
    <text evidence="1">The sequence shown here is derived from an EMBL/GenBank/DDBJ whole genome shotgun (WGS) entry which is preliminary data.</text>
</comment>
<dbReference type="EMBL" id="LUAX01000005">
    <property type="protein sequence ID" value="OAM98787.1"/>
    <property type="molecule type" value="Genomic_DNA"/>
</dbReference>
<organism evidence="1 2">
    <name type="scientific">Vibrio europaeus</name>
    <dbReference type="NCBI Taxonomy" id="300876"/>
    <lineage>
        <taxon>Bacteria</taxon>
        <taxon>Pseudomonadati</taxon>
        <taxon>Pseudomonadota</taxon>
        <taxon>Gammaproteobacteria</taxon>
        <taxon>Vibrionales</taxon>
        <taxon>Vibrionaceae</taxon>
        <taxon>Vibrio</taxon>
        <taxon>Vibrio oreintalis group</taxon>
    </lineage>
</organism>
<sequence length="177" mass="18882">MSRSSSSQASSVTNNNINNVLDGGAIKSSFDFASGIADEAFDSVDNAVSLTKGVTLGAIDANSDVARAALNTNENVIEEAFDKYESLSSEAFEANNSVVNKALDSFQTQNNRSLDALAGLQGTQATNNFKLLEGIQKTIRNDNSGGATEVLENQKYLYFAMAALLIVFLILINQKVK</sequence>
<evidence type="ECO:0000313" key="2">
    <source>
        <dbReference type="Proteomes" id="UP000094761"/>
    </source>
</evidence>